<dbReference type="EMBL" id="JAUJYN010000011">
    <property type="protein sequence ID" value="KAK1260493.1"/>
    <property type="molecule type" value="Genomic_DNA"/>
</dbReference>
<dbReference type="Proteomes" id="UP001179952">
    <property type="component" value="Unassembled WGS sequence"/>
</dbReference>
<evidence type="ECO:0000256" key="2">
    <source>
        <dbReference type="PROSITE-ProRule" id="PRU00708"/>
    </source>
</evidence>
<feature type="repeat" description="PPR" evidence="2">
    <location>
        <begin position="193"/>
        <end position="223"/>
    </location>
</feature>
<evidence type="ECO:0000313" key="4">
    <source>
        <dbReference type="Proteomes" id="UP001179952"/>
    </source>
</evidence>
<dbReference type="PANTHER" id="PTHR47926:SF347">
    <property type="entry name" value="PENTATRICOPEPTIDE REPEAT-CONTAINING PROTEIN"/>
    <property type="match status" value="1"/>
</dbReference>
<comment type="caution">
    <text evidence="3">The sequence shown here is derived from an EMBL/GenBank/DDBJ whole genome shotgun (WGS) entry which is preliminary data.</text>
</comment>
<reference evidence="3" key="1">
    <citation type="journal article" date="2023" name="Nat. Commun.">
        <title>Diploid and tetraploid genomes of Acorus and the evolution of monocots.</title>
        <authorList>
            <person name="Ma L."/>
            <person name="Liu K.W."/>
            <person name="Li Z."/>
            <person name="Hsiao Y.Y."/>
            <person name="Qi Y."/>
            <person name="Fu T."/>
            <person name="Tang G.D."/>
            <person name="Zhang D."/>
            <person name="Sun W.H."/>
            <person name="Liu D.K."/>
            <person name="Li Y."/>
            <person name="Chen G.Z."/>
            <person name="Liu X.D."/>
            <person name="Liao X.Y."/>
            <person name="Jiang Y.T."/>
            <person name="Yu X."/>
            <person name="Hao Y."/>
            <person name="Huang J."/>
            <person name="Zhao X.W."/>
            <person name="Ke S."/>
            <person name="Chen Y.Y."/>
            <person name="Wu W.L."/>
            <person name="Hsu J.L."/>
            <person name="Lin Y.F."/>
            <person name="Huang M.D."/>
            <person name="Li C.Y."/>
            <person name="Huang L."/>
            <person name="Wang Z.W."/>
            <person name="Zhao X."/>
            <person name="Zhong W.Y."/>
            <person name="Peng D.H."/>
            <person name="Ahmad S."/>
            <person name="Lan S."/>
            <person name="Zhang J.S."/>
            <person name="Tsai W.C."/>
            <person name="Van de Peer Y."/>
            <person name="Liu Z.J."/>
        </authorList>
    </citation>
    <scope>NUCLEOTIDE SEQUENCE</scope>
    <source>
        <strain evidence="3">SCP</strain>
    </source>
</reference>
<proteinExistence type="predicted"/>
<dbReference type="FunFam" id="1.25.40.10:FF:000184">
    <property type="entry name" value="Pentatricopeptide repeat-containing protein, chloroplastic"/>
    <property type="match status" value="1"/>
</dbReference>
<dbReference type="Pfam" id="PF13041">
    <property type="entry name" value="PPR_2"/>
    <property type="match status" value="2"/>
</dbReference>
<gene>
    <name evidence="3" type="ORF">QJS04_geneDACA023382</name>
</gene>
<dbReference type="PROSITE" id="PS51375">
    <property type="entry name" value="PPR"/>
    <property type="match status" value="2"/>
</dbReference>
<protein>
    <submittedName>
        <fullName evidence="3">Pentatricopeptide repeat-containing protein</fullName>
    </submittedName>
</protein>
<keyword evidence="1" id="KW-0677">Repeat</keyword>
<dbReference type="InterPro" id="IPR011990">
    <property type="entry name" value="TPR-like_helical_dom_sf"/>
</dbReference>
<dbReference type="FunFam" id="1.25.40.10:FF:000396">
    <property type="entry name" value="Pentatricopeptide repeat-containing protein At2g36730"/>
    <property type="match status" value="1"/>
</dbReference>
<dbReference type="InterPro" id="IPR046960">
    <property type="entry name" value="PPR_At4g14850-like_plant"/>
</dbReference>
<organism evidence="3 4">
    <name type="scientific">Acorus gramineus</name>
    <name type="common">Dwarf sweet flag</name>
    <dbReference type="NCBI Taxonomy" id="55184"/>
    <lineage>
        <taxon>Eukaryota</taxon>
        <taxon>Viridiplantae</taxon>
        <taxon>Streptophyta</taxon>
        <taxon>Embryophyta</taxon>
        <taxon>Tracheophyta</taxon>
        <taxon>Spermatophyta</taxon>
        <taxon>Magnoliopsida</taxon>
        <taxon>Liliopsida</taxon>
        <taxon>Acoraceae</taxon>
        <taxon>Acorus</taxon>
    </lineage>
</organism>
<dbReference type="AlphaFoldDB" id="A0AAV9A8K6"/>
<reference evidence="3" key="2">
    <citation type="submission" date="2023-06" db="EMBL/GenBank/DDBJ databases">
        <authorList>
            <person name="Ma L."/>
            <person name="Liu K.-W."/>
            <person name="Li Z."/>
            <person name="Hsiao Y.-Y."/>
            <person name="Qi Y."/>
            <person name="Fu T."/>
            <person name="Tang G."/>
            <person name="Zhang D."/>
            <person name="Sun W.-H."/>
            <person name="Liu D.-K."/>
            <person name="Li Y."/>
            <person name="Chen G.-Z."/>
            <person name="Liu X.-D."/>
            <person name="Liao X.-Y."/>
            <person name="Jiang Y.-T."/>
            <person name="Yu X."/>
            <person name="Hao Y."/>
            <person name="Huang J."/>
            <person name="Zhao X.-W."/>
            <person name="Ke S."/>
            <person name="Chen Y.-Y."/>
            <person name="Wu W.-L."/>
            <person name="Hsu J.-L."/>
            <person name="Lin Y.-F."/>
            <person name="Huang M.-D."/>
            <person name="Li C.-Y."/>
            <person name="Huang L."/>
            <person name="Wang Z.-W."/>
            <person name="Zhao X."/>
            <person name="Zhong W.-Y."/>
            <person name="Peng D.-H."/>
            <person name="Ahmad S."/>
            <person name="Lan S."/>
            <person name="Zhang J.-S."/>
            <person name="Tsai W.-C."/>
            <person name="Van De Peer Y."/>
            <person name="Liu Z.-J."/>
        </authorList>
    </citation>
    <scope>NUCLEOTIDE SEQUENCE</scope>
    <source>
        <strain evidence="3">SCP</strain>
        <tissue evidence="3">Leaves</tissue>
    </source>
</reference>
<dbReference type="PANTHER" id="PTHR47926">
    <property type="entry name" value="PENTATRICOPEPTIDE REPEAT-CONTAINING PROTEIN"/>
    <property type="match status" value="1"/>
</dbReference>
<keyword evidence="4" id="KW-1185">Reference proteome</keyword>
<name>A0AAV9A8K6_ACOGR</name>
<evidence type="ECO:0000256" key="1">
    <source>
        <dbReference type="ARBA" id="ARBA00022737"/>
    </source>
</evidence>
<dbReference type="GO" id="GO:0003723">
    <property type="term" value="F:RNA binding"/>
    <property type="evidence" value="ECO:0007669"/>
    <property type="project" value="InterPro"/>
</dbReference>
<dbReference type="InterPro" id="IPR046848">
    <property type="entry name" value="E_motif"/>
</dbReference>
<sequence length="414" mass="46213">MQRRSKSDPLSRLLFLHRAGPSRIDGHTVLLALNQCVKTSPPTQPRQLHALMFRLGFSSLSALQTTLISAYSQCWNLADARRMFGEITHRNVVSWTALISAYVNHNRPDDALRVFRQMQADHVEPDRVALTIALSACADSGARETGEWIHAYARRAGGFEDDLFFYNALLNMYAKCGDVGTSRWLFDGARRRDVMTWTSMIVGHALHGQAEEALLLFDEMKRSCAVVPNGVTFVGVLMACSHAGLVGEARWHLESMSRDYGLEPRISHYGCVVDLLCRSGLLKEAHALIESMLIRPNAVIWRTLLAAASLRGDSGLACRARRSLLELEPGYDGDDVAMSNAYAAAGLWNEKENVREKMEQKRVPGCSSIEVESRVHEFVSADKSHTLRREMHGVLRSLAENSRLSETVLSYRGI</sequence>
<feature type="repeat" description="PPR" evidence="2">
    <location>
        <begin position="91"/>
        <end position="125"/>
    </location>
</feature>
<accession>A0AAV9A8K6</accession>
<dbReference type="Pfam" id="PF20431">
    <property type="entry name" value="E_motif"/>
    <property type="match status" value="1"/>
</dbReference>
<dbReference type="Gene3D" id="1.25.40.10">
    <property type="entry name" value="Tetratricopeptide repeat domain"/>
    <property type="match status" value="3"/>
</dbReference>
<evidence type="ECO:0000313" key="3">
    <source>
        <dbReference type="EMBL" id="KAK1260493.1"/>
    </source>
</evidence>
<dbReference type="GO" id="GO:0009451">
    <property type="term" value="P:RNA modification"/>
    <property type="evidence" value="ECO:0007669"/>
    <property type="project" value="InterPro"/>
</dbReference>
<dbReference type="Pfam" id="PF01535">
    <property type="entry name" value="PPR"/>
    <property type="match status" value="1"/>
</dbReference>
<dbReference type="InterPro" id="IPR002885">
    <property type="entry name" value="PPR_rpt"/>
</dbReference>
<dbReference type="NCBIfam" id="TIGR00756">
    <property type="entry name" value="PPR"/>
    <property type="match status" value="2"/>
</dbReference>